<organism evidence="2 3">
    <name type="scientific">Aminomonas paucivorans DSM 12260</name>
    <dbReference type="NCBI Taxonomy" id="584708"/>
    <lineage>
        <taxon>Bacteria</taxon>
        <taxon>Thermotogati</taxon>
        <taxon>Synergistota</taxon>
        <taxon>Synergistia</taxon>
        <taxon>Synergistales</taxon>
        <taxon>Synergistaceae</taxon>
        <taxon>Aminomonas</taxon>
    </lineage>
</organism>
<evidence type="ECO:0000313" key="2">
    <source>
        <dbReference type="EMBL" id="EFQ22692.1"/>
    </source>
</evidence>
<protein>
    <submittedName>
        <fullName evidence="2">Ferredoxin</fullName>
    </submittedName>
</protein>
<dbReference type="STRING" id="584708.Apau_0256"/>
<keyword evidence="3" id="KW-1185">Reference proteome</keyword>
<dbReference type="InterPro" id="IPR001041">
    <property type="entry name" value="2Fe-2S_ferredoxin-type"/>
</dbReference>
<dbReference type="RefSeq" id="WP_006299837.1">
    <property type="nucleotide sequence ID" value="NZ_CM001022.1"/>
</dbReference>
<name>E3CY44_9BACT</name>
<dbReference type="CDD" id="cd00207">
    <property type="entry name" value="fer2"/>
    <property type="match status" value="1"/>
</dbReference>
<dbReference type="Pfam" id="PF00111">
    <property type="entry name" value="Fer2"/>
    <property type="match status" value="1"/>
</dbReference>
<dbReference type="OrthoDB" id="9810588at2"/>
<evidence type="ECO:0000313" key="3">
    <source>
        <dbReference type="Proteomes" id="UP000005096"/>
    </source>
</evidence>
<dbReference type="HOGENOM" id="CLU_019091_1_0_0"/>
<dbReference type="InterPro" id="IPR012675">
    <property type="entry name" value="Beta-grasp_dom_sf"/>
</dbReference>
<dbReference type="AlphaFoldDB" id="E3CY44"/>
<dbReference type="Pfam" id="PF14574">
    <property type="entry name" value="RACo_C_ter"/>
    <property type="match status" value="1"/>
</dbReference>
<dbReference type="eggNOG" id="COG0633">
    <property type="taxonomic scope" value="Bacteria"/>
</dbReference>
<dbReference type="EMBL" id="CM001022">
    <property type="protein sequence ID" value="EFQ22692.1"/>
    <property type="molecule type" value="Genomic_DNA"/>
</dbReference>
<dbReference type="Gene3D" id="3.30.420.480">
    <property type="entry name" value="Domain of unknown function (DUF4445)"/>
    <property type="match status" value="1"/>
</dbReference>
<reference evidence="2 3" key="1">
    <citation type="journal article" date="2010" name="Stand. Genomic Sci.">
        <title>Non-contiguous finished genome sequence of Aminomonas paucivorans type strain (GLU-3).</title>
        <authorList>
            <person name="Pitluck S."/>
            <person name="Yasawong M."/>
            <person name="Held B."/>
            <person name="Lapidus A."/>
            <person name="Nolan M."/>
            <person name="Copeland A."/>
            <person name="Lucas S."/>
            <person name="Del Rio T.G."/>
            <person name="Tice H."/>
            <person name="Cheng J.F."/>
            <person name="Chertkov O."/>
            <person name="Goodwin L."/>
            <person name="Tapia R."/>
            <person name="Han C."/>
            <person name="Liolios K."/>
            <person name="Ivanova N."/>
            <person name="Mavromatis K."/>
            <person name="Ovchinnikova G."/>
            <person name="Pati A."/>
            <person name="Chen A."/>
            <person name="Palaniappan K."/>
            <person name="Land M."/>
            <person name="Hauser L."/>
            <person name="Chang Y.J."/>
            <person name="Jeffries C.D."/>
            <person name="Pukall R."/>
            <person name="Spring S."/>
            <person name="Rohde M."/>
            <person name="Sikorski J."/>
            <person name="Goker M."/>
            <person name="Woyke T."/>
            <person name="Bristow J."/>
            <person name="Eisen J.A."/>
            <person name="Markowitz V."/>
            <person name="Hugenholtz P."/>
            <person name="Kyrpides N.C."/>
            <person name="Klenk H.P."/>
        </authorList>
    </citation>
    <scope>NUCLEOTIDE SEQUENCE [LARGE SCALE GENOMIC DNA]</scope>
    <source>
        <strain evidence="2 3">DSM 12260</strain>
    </source>
</reference>
<dbReference type="Proteomes" id="UP000005096">
    <property type="component" value="Chromosome"/>
</dbReference>
<evidence type="ECO:0000259" key="1">
    <source>
        <dbReference type="PROSITE" id="PS51085"/>
    </source>
</evidence>
<dbReference type="InterPro" id="IPR052911">
    <property type="entry name" value="Corrinoid_activation_enz"/>
</dbReference>
<dbReference type="InterPro" id="IPR041414">
    <property type="entry name" value="Raco-like_middle"/>
</dbReference>
<dbReference type="InterPro" id="IPR036010">
    <property type="entry name" value="2Fe-2S_ferredoxin-like_sf"/>
</dbReference>
<dbReference type="Pfam" id="PF17651">
    <property type="entry name" value="Raco_middle"/>
    <property type="match status" value="1"/>
</dbReference>
<gene>
    <name evidence="2" type="ORF">Apau_0256</name>
</gene>
<accession>E3CY44</accession>
<feature type="domain" description="2Fe-2S ferredoxin-type" evidence="1">
    <location>
        <begin position="6"/>
        <end position="103"/>
    </location>
</feature>
<dbReference type="PANTHER" id="PTHR42895:SF2">
    <property type="entry name" value="IRON-SULFUR CLUSTER PROTEIN"/>
    <property type="match status" value="1"/>
</dbReference>
<dbReference type="PaxDb" id="584708-Apau_0256"/>
<proteinExistence type="predicted"/>
<dbReference type="PANTHER" id="PTHR42895">
    <property type="entry name" value="IRON-SULFUR CLUSTER-BINDING PROTEIN-RELATED"/>
    <property type="match status" value="1"/>
</dbReference>
<dbReference type="SUPFAM" id="SSF54292">
    <property type="entry name" value="2Fe-2S ferredoxin-like"/>
    <property type="match status" value="1"/>
</dbReference>
<dbReference type="InterPro" id="IPR042259">
    <property type="entry name" value="Raco-like_middle_sf"/>
</dbReference>
<dbReference type="InterPro" id="IPR027980">
    <property type="entry name" value="RACo_C"/>
</dbReference>
<sequence length="539" mass="57182">MADRPLRLVFLPSGATAEGIPGERIDDLALRAGVPLGHSCGGVGVCGKCRIRPKEGGAFLSPLSPTEERTLSPADRASGVRLACCATLRGSGAVLVLDTTEGTNEKILENLAPHTTLPWDDPRPGLGVSVDLGTTTVACCLLDLQGRKPLGLHSFLNPQIVFGDDVISRISASTAHPQGLEGLQGAIVRGLDDALREMAAQSGVPPREIREIVVAGNTVMEHLLLGVSPESIGKSPYAPAFLAHEPVRSASLGLRAPHPEAPVRLIPNVAGYVGGDIVAGTTAMEMDGELPLRLLVDIGTNNEIVLGNREALHCCATAAGPALEGARIRWGMRAQQGAVEGVRLAPEGLCLDVIGGGRPQGLCGSGLVDALALLLREGIVERSGRFVPPERCTHPQLRERLARDERGMTIFLLGDHREGVALTQKDVREVQLALGAIHTGVEVLLAERGVTREEVDEVLLAGAFGNNLHVPSAIAVGLVPDVPPEKVRSVQNTSGLGACRALASRSFYERTTRTAQRMRYIELSRLPDFQERFVRAMTF</sequence>
<dbReference type="Gene3D" id="3.10.20.30">
    <property type="match status" value="1"/>
</dbReference>
<dbReference type="GO" id="GO:0051536">
    <property type="term" value="F:iron-sulfur cluster binding"/>
    <property type="evidence" value="ECO:0007669"/>
    <property type="project" value="InterPro"/>
</dbReference>
<dbReference type="PROSITE" id="PS51085">
    <property type="entry name" value="2FE2S_FER_2"/>
    <property type="match status" value="1"/>
</dbReference>
<dbReference type="eggNOG" id="COG3894">
    <property type="taxonomic scope" value="Bacteria"/>
</dbReference>